<reference evidence="1 2" key="1">
    <citation type="submission" date="2019-03" db="EMBL/GenBank/DDBJ databases">
        <authorList>
            <person name="He R.-H."/>
        </authorList>
    </citation>
    <scope>NUCLEOTIDE SEQUENCE [LARGE SCALE GENOMIC DNA]</scope>
    <source>
        <strain evidence="1 2">DSM 19624</strain>
    </source>
</reference>
<proteinExistence type="predicted"/>
<protein>
    <submittedName>
        <fullName evidence="1">Type IV secretion protein Rhs</fullName>
    </submittedName>
</protein>
<organism evidence="1 2">
    <name type="scientific">Pedobacter alluvionis</name>
    <dbReference type="NCBI Taxonomy" id="475253"/>
    <lineage>
        <taxon>Bacteria</taxon>
        <taxon>Pseudomonadati</taxon>
        <taxon>Bacteroidota</taxon>
        <taxon>Sphingobacteriia</taxon>
        <taxon>Sphingobacteriales</taxon>
        <taxon>Sphingobacteriaceae</taxon>
        <taxon>Pedobacter</taxon>
    </lineage>
</organism>
<evidence type="ECO:0000313" key="2">
    <source>
        <dbReference type="Proteomes" id="UP000297429"/>
    </source>
</evidence>
<comment type="caution">
    <text evidence="1">The sequence shown here is derived from an EMBL/GenBank/DDBJ whole genome shotgun (WGS) entry which is preliminary data.</text>
</comment>
<accession>A0ABY2HPN0</accession>
<evidence type="ECO:0000313" key="1">
    <source>
        <dbReference type="EMBL" id="TFB30322.1"/>
    </source>
</evidence>
<gene>
    <name evidence="1" type="ORF">E3V97_16165</name>
</gene>
<keyword evidence="2" id="KW-1185">Reference proteome</keyword>
<sequence>MTFDVNGETVYVQTVDKGNMHGMSQREWDNANRILRQEPDATVITVGKGTQINPGDWDVGNMNSGSIYRF</sequence>
<name>A0ABY2HPN0_9SPHI</name>
<dbReference type="EMBL" id="SOPX01000003">
    <property type="protein sequence ID" value="TFB30322.1"/>
    <property type="molecule type" value="Genomic_DNA"/>
</dbReference>
<dbReference type="Proteomes" id="UP000297429">
    <property type="component" value="Unassembled WGS sequence"/>
</dbReference>